<comment type="similarity">
    <text evidence="1">Belongs to the prokaryotic molybdopterin-containing oxidoreductase family.</text>
</comment>
<dbReference type="Pfam" id="PF01568">
    <property type="entry name" value="Molydop_binding"/>
    <property type="match status" value="1"/>
</dbReference>
<reference evidence="6" key="1">
    <citation type="submission" date="2019-03" db="EMBL/GenBank/DDBJ databases">
        <title>Lake Tanganyika Metagenome-Assembled Genomes (MAGs).</title>
        <authorList>
            <person name="Tran P."/>
        </authorList>
    </citation>
    <scope>NUCLEOTIDE SEQUENCE</scope>
    <source>
        <strain evidence="6">K_DeepCast_65m_m2_066</strain>
    </source>
</reference>
<dbReference type="Proteomes" id="UP000712673">
    <property type="component" value="Unassembled WGS sequence"/>
</dbReference>
<dbReference type="InterPro" id="IPR050612">
    <property type="entry name" value="Prok_Mopterin_Oxidored"/>
</dbReference>
<keyword evidence="3" id="KW-0408">Iron</keyword>
<dbReference type="GO" id="GO:0016491">
    <property type="term" value="F:oxidoreductase activity"/>
    <property type="evidence" value="ECO:0007669"/>
    <property type="project" value="InterPro"/>
</dbReference>
<evidence type="ECO:0000313" key="6">
    <source>
        <dbReference type="EMBL" id="MBM3222742.1"/>
    </source>
</evidence>
<dbReference type="Gene3D" id="2.20.25.90">
    <property type="entry name" value="ADC-like domains"/>
    <property type="match status" value="1"/>
</dbReference>
<evidence type="ECO:0000259" key="5">
    <source>
        <dbReference type="PROSITE" id="PS51669"/>
    </source>
</evidence>
<accession>A0A937VZV0</accession>
<comment type="caution">
    <text evidence="6">The sequence shown here is derived from an EMBL/GenBank/DDBJ whole genome shotgun (WGS) entry which is preliminary data.</text>
</comment>
<evidence type="ECO:0000256" key="3">
    <source>
        <dbReference type="ARBA" id="ARBA00023004"/>
    </source>
</evidence>
<dbReference type="Pfam" id="PF04879">
    <property type="entry name" value="Molybdop_Fe4S4"/>
    <property type="match status" value="1"/>
</dbReference>
<evidence type="ECO:0000256" key="4">
    <source>
        <dbReference type="ARBA" id="ARBA00023014"/>
    </source>
</evidence>
<proteinExistence type="inferred from homology"/>
<name>A0A937VZV0_UNCTE</name>
<organism evidence="6 7">
    <name type="scientific">Tectimicrobiota bacterium</name>
    <dbReference type="NCBI Taxonomy" id="2528274"/>
    <lineage>
        <taxon>Bacteria</taxon>
        <taxon>Pseudomonadati</taxon>
        <taxon>Nitrospinota/Tectimicrobiota group</taxon>
        <taxon>Candidatus Tectimicrobiota</taxon>
    </lineage>
</organism>
<dbReference type="InterPro" id="IPR006656">
    <property type="entry name" value="Mopterin_OxRdtase"/>
</dbReference>
<dbReference type="AlphaFoldDB" id="A0A937VZV0"/>
<dbReference type="PANTHER" id="PTHR43742">
    <property type="entry name" value="TRIMETHYLAMINE-N-OXIDE REDUCTASE"/>
    <property type="match status" value="1"/>
</dbReference>
<dbReference type="SMART" id="SM00926">
    <property type="entry name" value="Molybdop_Fe4S4"/>
    <property type="match status" value="1"/>
</dbReference>
<evidence type="ECO:0000256" key="1">
    <source>
        <dbReference type="ARBA" id="ARBA00010312"/>
    </source>
</evidence>
<evidence type="ECO:0000313" key="7">
    <source>
        <dbReference type="Proteomes" id="UP000712673"/>
    </source>
</evidence>
<gene>
    <name evidence="6" type="ORF">FJZ47_02915</name>
</gene>
<dbReference type="GO" id="GO:0051536">
    <property type="term" value="F:iron-sulfur cluster binding"/>
    <property type="evidence" value="ECO:0007669"/>
    <property type="project" value="UniProtKB-KW"/>
</dbReference>
<dbReference type="Gene3D" id="2.40.40.20">
    <property type="match status" value="1"/>
</dbReference>
<dbReference type="Gene3D" id="3.40.228.10">
    <property type="entry name" value="Dimethylsulfoxide Reductase, domain 2"/>
    <property type="match status" value="1"/>
</dbReference>
<evidence type="ECO:0000256" key="2">
    <source>
        <dbReference type="ARBA" id="ARBA00022723"/>
    </source>
</evidence>
<dbReference type="EMBL" id="VGLS01000049">
    <property type="protein sequence ID" value="MBM3222742.1"/>
    <property type="molecule type" value="Genomic_DNA"/>
</dbReference>
<dbReference type="Pfam" id="PF00384">
    <property type="entry name" value="Molybdopterin"/>
    <property type="match status" value="1"/>
</dbReference>
<keyword evidence="4" id="KW-0411">Iron-sulfur</keyword>
<keyword evidence="2" id="KW-0479">Metal-binding</keyword>
<dbReference type="PANTHER" id="PTHR43742:SF2">
    <property type="entry name" value="ASSIMILATORY NITRATE REDUCTASE CATALYTIC SUBUNIT"/>
    <property type="match status" value="1"/>
</dbReference>
<dbReference type="InterPro" id="IPR009010">
    <property type="entry name" value="Asp_de-COase-like_dom_sf"/>
</dbReference>
<dbReference type="SUPFAM" id="SSF53706">
    <property type="entry name" value="Formate dehydrogenase/DMSO reductase, domains 1-3"/>
    <property type="match status" value="1"/>
</dbReference>
<sequence length="721" mass="77781">MRHEHTMVAMPLPLTAVVHCLIMTSHHPPRRSRQTFCRICEAACGLLADLDASGQPIRLRPDRQHPTSQGFACAKGTRFLDVATHPERLLTPLHRGADGRYEPIAWATAMSLLGDRLRPLLQRYGPHAIGVYFGNPLAFNTLGILTMLGFLQALGTRNVFSAGSQDCANKFAGAQIVHGSPLIHPLPDFEQTDVAVLLGTNPAVSQGSFVHLAGGSLVFDRLRQRGVPMFWIDPRRTESAQRWGEHFAIRPGTDIFLLLTLLDALRDRYRPDPRAAGLETLLDLATAYPIARAAGLTGLTPAQITRLATTLHTARRATLHMSVGVNQGAFGTLCYVALHALAYLTGHLDRAGGLLFHPLAVSLAAVTQRLGLDASPTRSRVGAWPSVLHSLPAGILADEILTPGSERIRALLVVAGDPLTSIPGEARLRQAFRHLDYLVCVDMFQNATSTEAHLLLPSTSWLERWDLANTTALLQHTSLLQYAHPVSAPPGGARSEARILAEISLALGQPFGGSRTLTHLWRWLARDTTLATLSTALLWPMRWLSQGNYGVPVPRPQPGRYLGRGPRTPGHRIRFWHADLATEPARLAAYAARFEMPSRPVPSQAALTLALICRRRRLGHNSWLHGAGHDGMPERLAWLAPEDLSILGIPAGGTVLLSAGSAALQVQAVPTSGVSQGTIVVPHGVPGLNVNALIPSGAAHLEPLSGQHDMTGMTVQVAALG</sequence>
<dbReference type="PROSITE" id="PS51669">
    <property type="entry name" value="4FE4S_MOW_BIS_MGD"/>
    <property type="match status" value="1"/>
</dbReference>
<protein>
    <recommendedName>
        <fullName evidence="5">4Fe-4S Mo/W bis-MGD-type domain-containing protein</fullName>
    </recommendedName>
</protein>
<dbReference type="GO" id="GO:0046872">
    <property type="term" value="F:metal ion binding"/>
    <property type="evidence" value="ECO:0007669"/>
    <property type="project" value="UniProtKB-KW"/>
</dbReference>
<dbReference type="Gene3D" id="3.40.50.740">
    <property type="match status" value="1"/>
</dbReference>
<dbReference type="InterPro" id="IPR006657">
    <property type="entry name" value="MoPterin_dinucl-bd_dom"/>
</dbReference>
<dbReference type="GO" id="GO:0043546">
    <property type="term" value="F:molybdopterin cofactor binding"/>
    <property type="evidence" value="ECO:0007669"/>
    <property type="project" value="InterPro"/>
</dbReference>
<dbReference type="SUPFAM" id="SSF50692">
    <property type="entry name" value="ADC-like"/>
    <property type="match status" value="1"/>
</dbReference>
<feature type="domain" description="4Fe-4S Mo/W bis-MGD-type" evidence="5">
    <location>
        <begin position="30"/>
        <end position="87"/>
    </location>
</feature>
<dbReference type="InterPro" id="IPR006963">
    <property type="entry name" value="Mopterin_OxRdtase_4Fe-4S_dom"/>
</dbReference>